<gene>
    <name evidence="1" type="ORF">S03H2_45344</name>
</gene>
<dbReference type="EMBL" id="BARU01028410">
    <property type="protein sequence ID" value="GAH70279.1"/>
    <property type="molecule type" value="Genomic_DNA"/>
</dbReference>
<protein>
    <submittedName>
        <fullName evidence="1">Uncharacterized protein</fullName>
    </submittedName>
</protein>
<accession>X1IVZ9</accession>
<evidence type="ECO:0000313" key="1">
    <source>
        <dbReference type="EMBL" id="GAH70279.1"/>
    </source>
</evidence>
<organism evidence="1">
    <name type="scientific">marine sediment metagenome</name>
    <dbReference type="NCBI Taxonomy" id="412755"/>
    <lineage>
        <taxon>unclassified sequences</taxon>
        <taxon>metagenomes</taxon>
        <taxon>ecological metagenomes</taxon>
    </lineage>
</organism>
<feature type="non-terminal residue" evidence="1">
    <location>
        <position position="1"/>
    </location>
</feature>
<comment type="caution">
    <text evidence="1">The sequence shown here is derived from an EMBL/GenBank/DDBJ whole genome shotgun (WGS) entry which is preliminary data.</text>
</comment>
<sequence>RVNYSDGWHPEDCPGGVDLWPREADGGGKSLSRIDSNLYGNDVINWEANDTSPGVINP</sequence>
<reference evidence="1" key="1">
    <citation type="journal article" date="2014" name="Front. Microbiol.">
        <title>High frequency of phylogenetically diverse reductive dehalogenase-homologous genes in deep subseafloor sedimentary metagenomes.</title>
        <authorList>
            <person name="Kawai M."/>
            <person name="Futagami T."/>
            <person name="Toyoda A."/>
            <person name="Takaki Y."/>
            <person name="Nishi S."/>
            <person name="Hori S."/>
            <person name="Arai W."/>
            <person name="Tsubouchi T."/>
            <person name="Morono Y."/>
            <person name="Uchiyama I."/>
            <person name="Ito T."/>
            <person name="Fujiyama A."/>
            <person name="Inagaki F."/>
            <person name="Takami H."/>
        </authorList>
    </citation>
    <scope>NUCLEOTIDE SEQUENCE</scope>
    <source>
        <strain evidence="1">Expedition CK06-06</strain>
    </source>
</reference>
<name>X1IVZ9_9ZZZZ</name>
<proteinExistence type="predicted"/>
<dbReference type="AlphaFoldDB" id="X1IVZ9"/>